<gene>
    <name evidence="5" type="ORF">ENS06_06395</name>
</gene>
<dbReference type="PROSITE" id="PS50005">
    <property type="entry name" value="TPR"/>
    <property type="match status" value="3"/>
</dbReference>
<name>A0A832A2W4_9BACT</name>
<keyword evidence="1" id="KW-0677">Repeat</keyword>
<proteinExistence type="predicted"/>
<dbReference type="PANTHER" id="PTHR44227">
    <property type="match status" value="1"/>
</dbReference>
<dbReference type="InterPro" id="IPR019734">
    <property type="entry name" value="TPR_rpt"/>
</dbReference>
<feature type="transmembrane region" description="Helical" evidence="4">
    <location>
        <begin position="184"/>
        <end position="202"/>
    </location>
</feature>
<dbReference type="AlphaFoldDB" id="A0A832A2W4"/>
<organism evidence="5">
    <name type="scientific">Desulfacinum infernum</name>
    <dbReference type="NCBI Taxonomy" id="35837"/>
    <lineage>
        <taxon>Bacteria</taxon>
        <taxon>Pseudomonadati</taxon>
        <taxon>Thermodesulfobacteriota</taxon>
        <taxon>Syntrophobacteria</taxon>
        <taxon>Syntrophobacterales</taxon>
        <taxon>Syntrophobacteraceae</taxon>
        <taxon>Desulfacinum</taxon>
    </lineage>
</organism>
<feature type="transmembrane region" description="Helical" evidence="4">
    <location>
        <begin position="349"/>
        <end position="368"/>
    </location>
</feature>
<comment type="caution">
    <text evidence="5">The sequence shown here is derived from an EMBL/GenBank/DDBJ whole genome shotgun (WGS) entry which is preliminary data.</text>
</comment>
<keyword evidence="2 3" id="KW-0802">TPR repeat</keyword>
<feature type="transmembrane region" description="Helical" evidence="4">
    <location>
        <begin position="238"/>
        <end position="262"/>
    </location>
</feature>
<keyword evidence="4" id="KW-0472">Membrane</keyword>
<feature type="transmembrane region" description="Helical" evidence="4">
    <location>
        <begin position="374"/>
        <end position="394"/>
    </location>
</feature>
<dbReference type="SMART" id="SM00028">
    <property type="entry name" value="TPR"/>
    <property type="match status" value="5"/>
</dbReference>
<feature type="transmembrane region" description="Helical" evidence="4">
    <location>
        <begin position="119"/>
        <end position="140"/>
    </location>
</feature>
<dbReference type="Pfam" id="PF13432">
    <property type="entry name" value="TPR_16"/>
    <property type="match status" value="1"/>
</dbReference>
<evidence type="ECO:0000313" key="5">
    <source>
        <dbReference type="EMBL" id="HFK96941.1"/>
    </source>
</evidence>
<evidence type="ECO:0000256" key="4">
    <source>
        <dbReference type="SAM" id="Phobius"/>
    </source>
</evidence>
<dbReference type="EMBL" id="DSTK01000019">
    <property type="protein sequence ID" value="HFK96941.1"/>
    <property type="molecule type" value="Genomic_DNA"/>
</dbReference>
<feature type="transmembrane region" description="Helical" evidence="4">
    <location>
        <begin position="90"/>
        <end position="112"/>
    </location>
</feature>
<feature type="transmembrane region" description="Helical" evidence="4">
    <location>
        <begin position="319"/>
        <end position="337"/>
    </location>
</feature>
<sequence length="806" mass="91061">MNIMDRMRSCSYIACLPIVLMLILAAYSNTLYSPPVLDDFHSFVGNPATHVDAFTSERIILLSKNKFGIYRFIPMLTLAFDYWWGQGEFIAFHITNVIIHILVWAAVWFFVLAILRSGIIGQIGIFSPKEFSFIVASLWALHPVQTSAVTYIVQRMASLQTLFFLVSAGAYANARCHMRAERRAAAFMWAVVCGLSGIAACLSKENSAILPVIFILIEIWFFQPDLPRKLWLLWLRKVRTISGMLLSAFSLVGTAWLVYAVLKHFSQGYGSRHFNMTERLLTQSRVVMRYIYSILIPNPRSLSIEHDIEISRSLLSPPSTLVCIVLIIGLLVAAGVFRKKYPITTFGLLFFFGTLIIESTIVPLELYFDHRMYIPSVGLIFGVGYALVHGLSRVSTTMAVPDRRRLAWSVVAICCAFLSLLTFTRNQDWCDIVTINRDAAMKAPKHPRAHANYSVALARVGEYEKAIEEGRRALELTQEGFEEHVVAATSIVHSLMRQGKYQEAVEEGEKALAQRPSRYDATALPMLHLKMADGYRTLKNYEEAYRHAIQAVVLYNRLPDEVHQKPLAYHQLQKLLGEVINNTLDLDGDGTLDFGLSAPEEWMAQKLYELEDHDGARTFALQCARSRDCQMILSRVSIDAERTERQRREWDLVWKNLESPWRLNGLVVALGYAVSNISRESFFAPLRPMAERLMTLAASRNPWHADTHLLQGWYAFEAGRVEEAVSKARQAVELSPQSAKAWIALGFFEQRAGNLENSLAAFQQTLELYPGYPKRHVLKELMAQLETQLLAGSSGGTQHTAHAGLL</sequence>
<feature type="repeat" description="TPR" evidence="3">
    <location>
        <begin position="447"/>
        <end position="480"/>
    </location>
</feature>
<feature type="transmembrane region" description="Helical" evidence="4">
    <location>
        <begin position="152"/>
        <end position="172"/>
    </location>
</feature>
<feature type="transmembrane region" description="Helical" evidence="4">
    <location>
        <begin position="406"/>
        <end position="424"/>
    </location>
</feature>
<dbReference type="Gene3D" id="1.25.40.10">
    <property type="entry name" value="Tetratricopeptide repeat domain"/>
    <property type="match status" value="2"/>
</dbReference>
<dbReference type="SUPFAM" id="SSF48452">
    <property type="entry name" value="TPR-like"/>
    <property type="match status" value="2"/>
</dbReference>
<feature type="repeat" description="TPR" evidence="3">
    <location>
        <begin position="739"/>
        <end position="772"/>
    </location>
</feature>
<protein>
    <submittedName>
        <fullName evidence="5">Tetratricopeptide repeat protein</fullName>
    </submittedName>
</protein>
<keyword evidence="4" id="KW-0812">Transmembrane</keyword>
<reference evidence="5" key="1">
    <citation type="journal article" date="2020" name="mSystems">
        <title>Genome- and Community-Level Interaction Insights into Carbon Utilization and Element Cycling Functions of Hydrothermarchaeota in Hydrothermal Sediment.</title>
        <authorList>
            <person name="Zhou Z."/>
            <person name="Liu Y."/>
            <person name="Xu W."/>
            <person name="Pan J."/>
            <person name="Luo Z.H."/>
            <person name="Li M."/>
        </authorList>
    </citation>
    <scope>NUCLEOTIDE SEQUENCE [LARGE SCALE GENOMIC DNA]</scope>
    <source>
        <strain evidence="5">SpSt-456</strain>
    </source>
</reference>
<feature type="transmembrane region" description="Helical" evidence="4">
    <location>
        <begin position="208"/>
        <end position="226"/>
    </location>
</feature>
<evidence type="ECO:0000256" key="2">
    <source>
        <dbReference type="ARBA" id="ARBA00022803"/>
    </source>
</evidence>
<evidence type="ECO:0000256" key="1">
    <source>
        <dbReference type="ARBA" id="ARBA00022737"/>
    </source>
</evidence>
<keyword evidence="4" id="KW-1133">Transmembrane helix</keyword>
<dbReference type="InterPro" id="IPR011990">
    <property type="entry name" value="TPR-like_helical_dom_sf"/>
</dbReference>
<dbReference type="PANTHER" id="PTHR44227:SF3">
    <property type="entry name" value="PROTEIN O-MANNOSYL-TRANSFERASE TMTC4"/>
    <property type="match status" value="1"/>
</dbReference>
<dbReference type="InterPro" id="IPR052346">
    <property type="entry name" value="O-mannosyl-transferase_TMTC"/>
</dbReference>
<accession>A0A832A2W4</accession>
<evidence type="ECO:0000256" key="3">
    <source>
        <dbReference type="PROSITE-ProRule" id="PRU00339"/>
    </source>
</evidence>
<feature type="repeat" description="TPR" evidence="3">
    <location>
        <begin position="705"/>
        <end position="738"/>
    </location>
</feature>